<proteinExistence type="predicted"/>
<dbReference type="InterPro" id="IPR001296">
    <property type="entry name" value="Glyco_trans_1"/>
</dbReference>
<dbReference type="OrthoDB" id="506201at2"/>
<dbReference type="RefSeq" id="WP_119951429.1">
    <property type="nucleotide sequence ID" value="NZ_QZEZ01000008.1"/>
</dbReference>
<name>A0A3A3YSV3_9ACTN</name>
<dbReference type="PANTHER" id="PTHR45947:SF14">
    <property type="entry name" value="SLL1723 PROTEIN"/>
    <property type="match status" value="1"/>
</dbReference>
<protein>
    <submittedName>
        <fullName evidence="5">Colanic acid biosynthesis glycosyltransferase WcaL</fullName>
    </submittedName>
</protein>
<evidence type="ECO:0000313" key="5">
    <source>
        <dbReference type="EMBL" id="RJK93758.1"/>
    </source>
</evidence>
<dbReference type="AlphaFoldDB" id="A0A3A3YSV3"/>
<evidence type="ECO:0000256" key="2">
    <source>
        <dbReference type="ARBA" id="ARBA00022679"/>
    </source>
</evidence>
<evidence type="ECO:0000259" key="4">
    <source>
        <dbReference type="Pfam" id="PF13439"/>
    </source>
</evidence>
<dbReference type="SUPFAM" id="SSF53756">
    <property type="entry name" value="UDP-Glycosyltransferase/glycogen phosphorylase"/>
    <property type="match status" value="1"/>
</dbReference>
<dbReference type="Pfam" id="PF13439">
    <property type="entry name" value="Glyco_transf_4"/>
    <property type="match status" value="1"/>
</dbReference>
<gene>
    <name evidence="5" type="ORF">D5H78_15590</name>
</gene>
<evidence type="ECO:0000259" key="3">
    <source>
        <dbReference type="Pfam" id="PF00534"/>
    </source>
</evidence>
<dbReference type="InterPro" id="IPR050194">
    <property type="entry name" value="Glycosyltransferase_grp1"/>
</dbReference>
<comment type="caution">
    <text evidence="5">The sequence shown here is derived from an EMBL/GenBank/DDBJ whole genome shotgun (WGS) entry which is preliminary data.</text>
</comment>
<feature type="domain" description="Glycosyltransferase subfamily 4-like N-terminal" evidence="4">
    <location>
        <begin position="117"/>
        <end position="217"/>
    </location>
</feature>
<sequence>MSPSDPHPTPADPQGAAPRVGYVLKMYPRFSETFVVTELLAVEAAGTAVEVFSLRPPADGRFHEALSRVRAPVTYLRHSGLRAADAWGVLAAARPVLPGLDGHLGELLAVDVVDALQAVQLAVAVRERGITHLHAHFGSVATTVARLAARLTGVPYTFTAHAKDIFHDDVEPADLRRKLADAAAVVTVSEFNLAHLRAAYGPAAARVRRVYNGLDLDAFRWSSPASRPDRLVAVGRLVEKKGFEDLLDAVALLAADGRDVALDLVGTGPLEAPLRAQVAALRLQERVHLHGAQPQHRVRELVAGAAAFAAPCVVGADGNRDGLPTVLLEAMALGTPVVGTPVTGIPEVVADGTTGLLVPEHDPAALAVALARFLDDPGLRLRCAVAARALVEREFDARHQAAALRGLFAAPAAQGVPV</sequence>
<keyword evidence="6" id="KW-1185">Reference proteome</keyword>
<dbReference type="Pfam" id="PF00534">
    <property type="entry name" value="Glycos_transf_1"/>
    <property type="match status" value="1"/>
</dbReference>
<dbReference type="GO" id="GO:0016757">
    <property type="term" value="F:glycosyltransferase activity"/>
    <property type="evidence" value="ECO:0007669"/>
    <property type="project" value="UniProtKB-KW"/>
</dbReference>
<keyword evidence="2 5" id="KW-0808">Transferase</keyword>
<dbReference type="InterPro" id="IPR028098">
    <property type="entry name" value="Glyco_trans_4-like_N"/>
</dbReference>
<dbReference type="Gene3D" id="3.40.50.2000">
    <property type="entry name" value="Glycogen Phosphorylase B"/>
    <property type="match status" value="2"/>
</dbReference>
<dbReference type="Proteomes" id="UP000265614">
    <property type="component" value="Unassembled WGS sequence"/>
</dbReference>
<evidence type="ECO:0000256" key="1">
    <source>
        <dbReference type="ARBA" id="ARBA00022676"/>
    </source>
</evidence>
<keyword evidence="1" id="KW-0328">Glycosyltransferase</keyword>
<dbReference type="PANTHER" id="PTHR45947">
    <property type="entry name" value="SULFOQUINOVOSYL TRANSFERASE SQD2"/>
    <property type="match status" value="1"/>
</dbReference>
<reference evidence="5 6" key="1">
    <citation type="submission" date="2018-09" db="EMBL/GenBank/DDBJ databases">
        <title>YIM 75000 draft genome.</title>
        <authorList>
            <person name="Tang S."/>
            <person name="Feng Y."/>
        </authorList>
    </citation>
    <scope>NUCLEOTIDE SEQUENCE [LARGE SCALE GENOMIC DNA]</scope>
    <source>
        <strain evidence="5 6">YIM 75000</strain>
    </source>
</reference>
<dbReference type="GO" id="GO:1901137">
    <property type="term" value="P:carbohydrate derivative biosynthetic process"/>
    <property type="evidence" value="ECO:0007669"/>
    <property type="project" value="UniProtKB-ARBA"/>
</dbReference>
<feature type="domain" description="Glycosyl transferase family 1" evidence="3">
    <location>
        <begin position="226"/>
        <end position="388"/>
    </location>
</feature>
<evidence type="ECO:0000313" key="6">
    <source>
        <dbReference type="Proteomes" id="UP000265614"/>
    </source>
</evidence>
<dbReference type="EMBL" id="QZEZ01000008">
    <property type="protein sequence ID" value="RJK93758.1"/>
    <property type="molecule type" value="Genomic_DNA"/>
</dbReference>
<organism evidence="5 6">
    <name type="scientific">Vallicoccus soli</name>
    <dbReference type="NCBI Taxonomy" id="2339232"/>
    <lineage>
        <taxon>Bacteria</taxon>
        <taxon>Bacillati</taxon>
        <taxon>Actinomycetota</taxon>
        <taxon>Actinomycetes</taxon>
        <taxon>Motilibacterales</taxon>
        <taxon>Vallicoccaceae</taxon>
        <taxon>Vallicoccus</taxon>
    </lineage>
</organism>
<accession>A0A3A3YSV3</accession>